<protein>
    <submittedName>
        <fullName evidence="2">Toxin biosynthesis protein</fullName>
    </submittedName>
</protein>
<accession>A0A2V1DHF2</accession>
<name>A0A2V1DHF2_9PLEO</name>
<dbReference type="OrthoDB" id="94039at2759"/>
<dbReference type="AlphaFoldDB" id="A0A2V1DHF2"/>
<proteinExistence type="predicted"/>
<evidence type="ECO:0000313" key="2">
    <source>
        <dbReference type="EMBL" id="PVH97043.1"/>
    </source>
</evidence>
<dbReference type="InterPro" id="IPR029058">
    <property type="entry name" value="AB_hydrolase_fold"/>
</dbReference>
<feature type="compositionally biased region" description="Gly residues" evidence="1">
    <location>
        <begin position="334"/>
        <end position="343"/>
    </location>
</feature>
<gene>
    <name evidence="2" type="ORF">DM02DRAFT_674380</name>
</gene>
<dbReference type="STRING" id="97972.A0A2V1DHF2"/>
<dbReference type="Proteomes" id="UP000244855">
    <property type="component" value="Unassembled WGS sequence"/>
</dbReference>
<keyword evidence="3" id="KW-1185">Reference proteome</keyword>
<dbReference type="Gene3D" id="3.40.50.1820">
    <property type="entry name" value="alpha/beta hydrolase"/>
    <property type="match status" value="1"/>
</dbReference>
<feature type="region of interest" description="Disordered" evidence="1">
    <location>
        <begin position="323"/>
        <end position="344"/>
    </location>
</feature>
<organism evidence="2 3">
    <name type="scientific">Periconia macrospinosa</name>
    <dbReference type="NCBI Taxonomy" id="97972"/>
    <lineage>
        <taxon>Eukaryota</taxon>
        <taxon>Fungi</taxon>
        <taxon>Dikarya</taxon>
        <taxon>Ascomycota</taxon>
        <taxon>Pezizomycotina</taxon>
        <taxon>Dothideomycetes</taxon>
        <taxon>Pleosporomycetidae</taxon>
        <taxon>Pleosporales</taxon>
        <taxon>Massarineae</taxon>
        <taxon>Periconiaceae</taxon>
        <taxon>Periconia</taxon>
    </lineage>
</organism>
<dbReference type="EMBL" id="KZ805447">
    <property type="protein sequence ID" value="PVH97043.1"/>
    <property type="molecule type" value="Genomic_DNA"/>
</dbReference>
<reference evidence="2 3" key="1">
    <citation type="journal article" date="2018" name="Sci. Rep.">
        <title>Comparative genomics provides insights into the lifestyle and reveals functional heterogeneity of dark septate endophytic fungi.</title>
        <authorList>
            <person name="Knapp D.G."/>
            <person name="Nemeth J.B."/>
            <person name="Barry K."/>
            <person name="Hainaut M."/>
            <person name="Henrissat B."/>
            <person name="Johnson J."/>
            <person name="Kuo A."/>
            <person name="Lim J.H.P."/>
            <person name="Lipzen A."/>
            <person name="Nolan M."/>
            <person name="Ohm R.A."/>
            <person name="Tamas L."/>
            <person name="Grigoriev I.V."/>
            <person name="Spatafora J.W."/>
            <person name="Nagy L.G."/>
            <person name="Kovacs G.M."/>
        </authorList>
    </citation>
    <scope>NUCLEOTIDE SEQUENCE [LARGE SCALE GENOMIC DNA]</scope>
    <source>
        <strain evidence="2 3">DSE2036</strain>
    </source>
</reference>
<sequence>MENTLFDIQEHVIPCQHIREYPRGVKSEGSLRLALKQYTPITSKSENGITIIAGHGNGIPKECYEPLWEELLRSSNIPIKSIWIADCSHQGASGVMNEKVIGHDPNWFDHSRDLLCMINHFRDSITPPIFGICHSFSCSQFVHLSLMHPSLFQGLAFLEPMIQLQNPSKMSGLPQAAFASNRDDLWASRASAESSLRSSPFFRSWDARSVDKFLSYGLRSVPTAAYPISDDSPPASVTLTTTKAQEAWTYLRMNASPYLTDGKDDKEFFLGKDMSRVSEEGHLNNREYVTTCPSAALAFELLPYVRPSVLYVFGERSHINRPPRREDKLNITGTGTGGNGGLSQGRVECHVVQRSSHMMPLEKIHETASVLSQWLEKQLKDFEREQQFYKDYDGDKSVNDQTRLSAKWMQYMREPAGALRPTKSRL</sequence>
<dbReference type="SUPFAM" id="SSF53474">
    <property type="entry name" value="alpha/beta-Hydrolases"/>
    <property type="match status" value="1"/>
</dbReference>
<evidence type="ECO:0000256" key="1">
    <source>
        <dbReference type="SAM" id="MobiDB-lite"/>
    </source>
</evidence>
<evidence type="ECO:0000313" key="3">
    <source>
        <dbReference type="Proteomes" id="UP000244855"/>
    </source>
</evidence>